<dbReference type="Pfam" id="PF00566">
    <property type="entry name" value="RabGAP-TBC"/>
    <property type="match status" value="1"/>
</dbReference>
<dbReference type="GO" id="GO:0005769">
    <property type="term" value="C:early endosome"/>
    <property type="evidence" value="ECO:0007669"/>
    <property type="project" value="TreeGrafter"/>
</dbReference>
<organism evidence="3 4">
    <name type="scientific">Glossina austeni</name>
    <name type="common">Savannah tsetse fly</name>
    <dbReference type="NCBI Taxonomy" id="7395"/>
    <lineage>
        <taxon>Eukaryota</taxon>
        <taxon>Metazoa</taxon>
        <taxon>Ecdysozoa</taxon>
        <taxon>Arthropoda</taxon>
        <taxon>Hexapoda</taxon>
        <taxon>Insecta</taxon>
        <taxon>Pterygota</taxon>
        <taxon>Neoptera</taxon>
        <taxon>Endopterygota</taxon>
        <taxon>Diptera</taxon>
        <taxon>Brachycera</taxon>
        <taxon>Muscomorpha</taxon>
        <taxon>Hippoboscoidea</taxon>
        <taxon>Glossinidae</taxon>
        <taxon>Glossina</taxon>
    </lineage>
</organism>
<dbReference type="FunFam" id="1.10.8.270:FF:000017">
    <property type="entry name" value="TBC1 domain family member 16"/>
    <property type="match status" value="1"/>
</dbReference>
<accession>A0A1A9UX12</accession>
<dbReference type="PROSITE" id="PS50086">
    <property type="entry name" value="TBC_RABGAP"/>
    <property type="match status" value="1"/>
</dbReference>
<dbReference type="EnsemblMetazoa" id="GAUT018561-RA">
    <property type="protein sequence ID" value="GAUT018561-PA"/>
    <property type="gene ID" value="GAUT018561"/>
</dbReference>
<dbReference type="PANTHER" id="PTHR22957">
    <property type="entry name" value="TBC1 DOMAIN FAMILY MEMBER GTPASE-ACTIVATING PROTEIN"/>
    <property type="match status" value="1"/>
</dbReference>
<keyword evidence="1" id="KW-0343">GTPase activation</keyword>
<proteinExistence type="predicted"/>
<dbReference type="SUPFAM" id="SSF47923">
    <property type="entry name" value="Ypt/Rab-GAP domain of gyp1p"/>
    <property type="match status" value="1"/>
</dbReference>
<dbReference type="GO" id="GO:0005096">
    <property type="term" value="F:GTPase activator activity"/>
    <property type="evidence" value="ECO:0007669"/>
    <property type="project" value="UniProtKB-KW"/>
</dbReference>
<reference evidence="3" key="1">
    <citation type="submission" date="2020-05" db="UniProtKB">
        <authorList>
            <consortium name="EnsemblMetazoa"/>
        </authorList>
    </citation>
    <scope>IDENTIFICATION</scope>
    <source>
        <strain evidence="3">TTRI</strain>
    </source>
</reference>
<dbReference type="Proteomes" id="UP000078200">
    <property type="component" value="Unassembled WGS sequence"/>
</dbReference>
<feature type="domain" description="Rab-GAP TBC" evidence="2">
    <location>
        <begin position="60"/>
        <end position="217"/>
    </location>
</feature>
<protein>
    <submittedName>
        <fullName evidence="3">Rab-GAP TBC domain-containing protein</fullName>
    </submittedName>
</protein>
<dbReference type="InterPro" id="IPR035969">
    <property type="entry name" value="Rab-GAP_TBC_sf"/>
</dbReference>
<dbReference type="PANTHER" id="PTHR22957:SF547">
    <property type="entry name" value="TBC1 DOMAIN FAMILY MEMBER 16"/>
    <property type="match status" value="1"/>
</dbReference>
<evidence type="ECO:0000313" key="3">
    <source>
        <dbReference type="EnsemblMetazoa" id="GAUT018561-PA"/>
    </source>
</evidence>
<keyword evidence="4" id="KW-1185">Reference proteome</keyword>
<evidence type="ECO:0000313" key="4">
    <source>
        <dbReference type="Proteomes" id="UP000078200"/>
    </source>
</evidence>
<sequence length="217" mass="25728">MRNCEIVAWDVENKMILHFQVLTRRKRKNADIGEIKVQNQFLNEQIDDGLMLRKCVFFGGLEKSLRKTVWPFLLKCYSFSSTFEDRAVLMDIKRKEWEEITRRRLYSMSPEEQIYFWKAVQYIVEKDVVRTDRSNPFFCGEGNPNTEIMKNILLYYAFYNTGISYSQGMSDLLAPILCEIQNESETCWCFVGLMQRAFFVCTPTDNDIDRNLNYCVN</sequence>
<name>A0A1A9UX12_GLOAU</name>
<dbReference type="AlphaFoldDB" id="A0A1A9UX12"/>
<dbReference type="InterPro" id="IPR000195">
    <property type="entry name" value="Rab-GAP-TBC_dom"/>
</dbReference>
<dbReference type="Gene3D" id="1.10.8.270">
    <property type="entry name" value="putative rabgap domain of human tbc1 domain family member 14 like domains"/>
    <property type="match status" value="1"/>
</dbReference>
<evidence type="ECO:0000256" key="1">
    <source>
        <dbReference type="ARBA" id="ARBA00022468"/>
    </source>
</evidence>
<evidence type="ECO:0000259" key="2">
    <source>
        <dbReference type="PROSITE" id="PS50086"/>
    </source>
</evidence>
<dbReference type="VEuPathDB" id="VectorBase:GAUT018561"/>